<comment type="caution">
    <text evidence="1">The sequence shown here is derived from an EMBL/GenBank/DDBJ whole genome shotgun (WGS) entry which is preliminary data.</text>
</comment>
<protein>
    <submittedName>
        <fullName evidence="1">Peptidase</fullName>
    </submittedName>
</protein>
<proteinExistence type="predicted"/>
<name>A0ABT3CI95_9MYCO</name>
<reference evidence="1 2" key="1">
    <citation type="journal article" date="2022" name="BMC Genomics">
        <title>Comparative genome analysis of mycobacteria focusing on tRNA and non-coding RNA.</title>
        <authorList>
            <person name="Behra P.R.K."/>
            <person name="Pettersson B.M.F."/>
            <person name="Ramesh M."/>
            <person name="Das S."/>
            <person name="Dasgupta S."/>
            <person name="Kirsebom L.A."/>
        </authorList>
    </citation>
    <scope>NUCLEOTIDE SEQUENCE [LARGE SCALE GENOMIC DNA]</scope>
    <source>
        <strain evidence="1 2">DSM 44078</strain>
    </source>
</reference>
<dbReference type="EMBL" id="JACKTY010000039">
    <property type="protein sequence ID" value="MCV7229077.1"/>
    <property type="molecule type" value="Genomic_DNA"/>
</dbReference>
<keyword evidence="2" id="KW-1185">Reference proteome</keyword>
<dbReference type="SUPFAM" id="SSF55486">
    <property type="entry name" value="Metalloproteases ('zincins'), catalytic domain"/>
    <property type="match status" value="1"/>
</dbReference>
<gene>
    <name evidence="1" type="ORF">H7J73_23970</name>
</gene>
<evidence type="ECO:0000313" key="2">
    <source>
        <dbReference type="Proteomes" id="UP001526201"/>
    </source>
</evidence>
<sequence>MPLFALVCAALTASCSPTVIDGHAASMLYDPDRVSGLPAVGGPNGVRYNAPRPVGEVEGTNNGDDDRLALLAANDIEEFWTKSFPSSFGGRPFVPVETLISYDSTNARLSPIFCGQDTYGSPNAHYCSINDSLAWDRGSLIPGARQFYSDIAAVGILAHEFGHAVQHRAGLVDESTPGLVREQQADCFAGVYLRWVADGRSTRFTLNTTDGLDRVLAGALYGRDAPDQYEGTYQGHGSALDRIGAFQEGFDAGAATCSAIDTHEIAMRQKGLPQSLQYDYASATPGETPIDDDSLATLMELLGQIFHPKSAPALTVGGTPACPDAKPSPPASYCPSTNTINVDLAALQQIGAYSDEKSNSTILRGDDTAFSIVTSRYMLAMQHERSLSLTGDAAALRTACLTGVAQRNMAQNVSLPSGRAMVLAAGDLDEAVSGLLVKPIVASDTNGTTVPAGFTRIFAFRSGLMGDDEQCYQRFP</sequence>
<evidence type="ECO:0000313" key="1">
    <source>
        <dbReference type="EMBL" id="MCV7229077.1"/>
    </source>
</evidence>
<organism evidence="1 2">
    <name type="scientific">Mycolicibacterium komossense</name>
    <dbReference type="NCBI Taxonomy" id="1779"/>
    <lineage>
        <taxon>Bacteria</taxon>
        <taxon>Bacillati</taxon>
        <taxon>Actinomycetota</taxon>
        <taxon>Actinomycetes</taxon>
        <taxon>Mycobacteriales</taxon>
        <taxon>Mycobacteriaceae</taxon>
        <taxon>Mycolicibacterium</taxon>
    </lineage>
</organism>
<accession>A0ABT3CI95</accession>
<dbReference type="Proteomes" id="UP001526201">
    <property type="component" value="Unassembled WGS sequence"/>
</dbReference>